<sequence>MAIKSVADPTPTDWRTPITKYLTNGQLPNDNLEAKKVQNRNFKYQIYQGELYRKSWDGPMLICVSTEDVPKVLAEVHEGSCGSQIGAKSLAIKITRAGNYWPTLVKDHTSKLCKYYV</sequence>
<name>A0AAV3P8E2_LITER</name>
<keyword evidence="2" id="KW-1185">Reference proteome</keyword>
<dbReference type="AlphaFoldDB" id="A0AAV3P8E2"/>
<reference evidence="1 2" key="1">
    <citation type="submission" date="2024-01" db="EMBL/GenBank/DDBJ databases">
        <title>The complete chloroplast genome sequence of Lithospermum erythrorhizon: insights into the phylogenetic relationship among Boraginaceae species and the maternal lineages of purple gromwells.</title>
        <authorList>
            <person name="Okada T."/>
            <person name="Watanabe K."/>
        </authorList>
    </citation>
    <scope>NUCLEOTIDE SEQUENCE [LARGE SCALE GENOMIC DNA]</scope>
</reference>
<proteinExistence type="predicted"/>
<evidence type="ECO:0008006" key="3">
    <source>
        <dbReference type="Google" id="ProtNLM"/>
    </source>
</evidence>
<gene>
    <name evidence="1" type="ORF">LIER_06790</name>
</gene>
<dbReference type="Proteomes" id="UP001454036">
    <property type="component" value="Unassembled WGS sequence"/>
</dbReference>
<accession>A0AAV3P8E2</accession>
<dbReference type="PANTHER" id="PTHR48475">
    <property type="entry name" value="RIBONUCLEASE H"/>
    <property type="match status" value="1"/>
</dbReference>
<protein>
    <recommendedName>
        <fullName evidence="3">Integrase zinc-binding domain-containing protein</fullName>
    </recommendedName>
</protein>
<dbReference type="PANTHER" id="PTHR48475:SF2">
    <property type="entry name" value="RIBONUCLEASE H"/>
    <property type="match status" value="1"/>
</dbReference>
<organism evidence="1 2">
    <name type="scientific">Lithospermum erythrorhizon</name>
    <name type="common">Purple gromwell</name>
    <name type="synonym">Lithospermum officinale var. erythrorhizon</name>
    <dbReference type="NCBI Taxonomy" id="34254"/>
    <lineage>
        <taxon>Eukaryota</taxon>
        <taxon>Viridiplantae</taxon>
        <taxon>Streptophyta</taxon>
        <taxon>Embryophyta</taxon>
        <taxon>Tracheophyta</taxon>
        <taxon>Spermatophyta</taxon>
        <taxon>Magnoliopsida</taxon>
        <taxon>eudicotyledons</taxon>
        <taxon>Gunneridae</taxon>
        <taxon>Pentapetalae</taxon>
        <taxon>asterids</taxon>
        <taxon>lamiids</taxon>
        <taxon>Boraginales</taxon>
        <taxon>Boraginaceae</taxon>
        <taxon>Boraginoideae</taxon>
        <taxon>Lithospermeae</taxon>
        <taxon>Lithospermum</taxon>
    </lineage>
</organism>
<dbReference type="EMBL" id="BAABME010001010">
    <property type="protein sequence ID" value="GAA0146976.1"/>
    <property type="molecule type" value="Genomic_DNA"/>
</dbReference>
<comment type="caution">
    <text evidence="1">The sequence shown here is derived from an EMBL/GenBank/DDBJ whole genome shotgun (WGS) entry which is preliminary data.</text>
</comment>
<dbReference type="Gene3D" id="1.10.340.70">
    <property type="match status" value="1"/>
</dbReference>
<evidence type="ECO:0000313" key="2">
    <source>
        <dbReference type="Proteomes" id="UP001454036"/>
    </source>
</evidence>
<evidence type="ECO:0000313" key="1">
    <source>
        <dbReference type="EMBL" id="GAA0146976.1"/>
    </source>
</evidence>